<gene>
    <name evidence="2" type="ORF">BleG1_0696</name>
</gene>
<dbReference type="AlphaFoldDB" id="A0A060LZQ8"/>
<evidence type="ECO:0000313" key="3">
    <source>
        <dbReference type="Proteomes" id="UP000027142"/>
    </source>
</evidence>
<keyword evidence="3" id="KW-1185">Reference proteome</keyword>
<dbReference type="InterPro" id="IPR014500">
    <property type="entry name" value="UCP019307_cupin"/>
</dbReference>
<dbReference type="CDD" id="cd02219">
    <property type="entry name" value="cupin_YjlB-like"/>
    <property type="match status" value="1"/>
</dbReference>
<dbReference type="InterPro" id="IPR047121">
    <property type="entry name" value="YjiB-like"/>
</dbReference>
<feature type="domain" description="Cupin type-2" evidence="1">
    <location>
        <begin position="62"/>
        <end position="111"/>
    </location>
</feature>
<dbReference type="OrthoDB" id="9791759at2"/>
<dbReference type="Pfam" id="PF07883">
    <property type="entry name" value="Cupin_2"/>
    <property type="match status" value="1"/>
</dbReference>
<dbReference type="HOGENOM" id="CLU_084522_1_0_9"/>
<dbReference type="PANTHER" id="PTHR36448">
    <property type="entry name" value="BLR7373 PROTEIN"/>
    <property type="match status" value="1"/>
</dbReference>
<dbReference type="Gene3D" id="2.60.120.10">
    <property type="entry name" value="Jelly Rolls"/>
    <property type="match status" value="1"/>
</dbReference>
<dbReference type="PIRSF" id="PIRSF019307">
    <property type="entry name" value="UCP019307"/>
    <property type="match status" value="1"/>
</dbReference>
<proteinExistence type="predicted"/>
<dbReference type="eggNOG" id="COG4297">
    <property type="taxonomic scope" value="Bacteria"/>
</dbReference>
<dbReference type="RefSeq" id="WP_038477202.1">
    <property type="nucleotide sequence ID" value="NZ_CP003923.1"/>
</dbReference>
<dbReference type="EMBL" id="CP003923">
    <property type="protein sequence ID" value="AIC93304.1"/>
    <property type="molecule type" value="Genomic_DNA"/>
</dbReference>
<evidence type="ECO:0000259" key="1">
    <source>
        <dbReference type="Pfam" id="PF07883"/>
    </source>
</evidence>
<name>A0A060LZQ8_9BACI</name>
<sequence length="168" mass="18705">MRDISEITVQQHFFPDDGRIPNHPHYPFVRYPAVFDKTDAIEEVLERNHWRNTWRGSVFDYHHYHSNAHEVLVVAEGDATLHIGGASGEELHVAIGDVLLLPAGTGHKFIRGSHSFTVVGAYPNGTAYNLCTGDPIEKGKHIQQIAAVPKPSHDPIFGENGPLLTLWT</sequence>
<dbReference type="InterPro" id="IPR014710">
    <property type="entry name" value="RmlC-like_jellyroll"/>
</dbReference>
<dbReference type="InterPro" id="IPR011051">
    <property type="entry name" value="RmlC_Cupin_sf"/>
</dbReference>
<accession>A0A060LZQ8</accession>
<dbReference type="Proteomes" id="UP000027142">
    <property type="component" value="Chromosome"/>
</dbReference>
<protein>
    <recommendedName>
        <fullName evidence="1">Cupin type-2 domain-containing protein</fullName>
    </recommendedName>
</protein>
<dbReference type="InterPro" id="IPR013096">
    <property type="entry name" value="Cupin_2"/>
</dbReference>
<organism evidence="2 3">
    <name type="scientific">Shouchella lehensis G1</name>
    <dbReference type="NCBI Taxonomy" id="1246626"/>
    <lineage>
        <taxon>Bacteria</taxon>
        <taxon>Bacillati</taxon>
        <taxon>Bacillota</taxon>
        <taxon>Bacilli</taxon>
        <taxon>Bacillales</taxon>
        <taxon>Bacillaceae</taxon>
        <taxon>Shouchella</taxon>
    </lineage>
</organism>
<reference evidence="2 3" key="1">
    <citation type="journal article" date="2014" name="Gene">
        <title>A comparative genomic analysis of the alkalitolerant soil bacterium Bacillus lehensis G1.</title>
        <authorList>
            <person name="Noor Y.M."/>
            <person name="Samsulrizal N.H."/>
            <person name="Jema'on N.A."/>
            <person name="Low K.O."/>
            <person name="Ramli A.N."/>
            <person name="Alias N.I."/>
            <person name="Damis S.I."/>
            <person name="Fuzi S.F."/>
            <person name="Isa M.N."/>
            <person name="Murad A.M."/>
            <person name="Raih M.F."/>
            <person name="Bakar F.D."/>
            <person name="Najimudin N."/>
            <person name="Mahadi N.M."/>
            <person name="Illias R.M."/>
        </authorList>
    </citation>
    <scope>NUCLEOTIDE SEQUENCE [LARGE SCALE GENOMIC DNA]</scope>
    <source>
        <strain evidence="2 3">G1</strain>
    </source>
</reference>
<evidence type="ECO:0000313" key="2">
    <source>
        <dbReference type="EMBL" id="AIC93304.1"/>
    </source>
</evidence>
<dbReference type="STRING" id="1246626.BleG1_0696"/>
<dbReference type="SUPFAM" id="SSF51182">
    <property type="entry name" value="RmlC-like cupins"/>
    <property type="match status" value="1"/>
</dbReference>
<dbReference type="PANTHER" id="PTHR36448:SF2">
    <property type="entry name" value="CUPIN TYPE-1 DOMAIN-CONTAINING PROTEIN"/>
    <property type="match status" value="1"/>
</dbReference>
<dbReference type="KEGG" id="ble:BleG1_0696"/>
<dbReference type="PATRIC" id="fig|1246626.3.peg.694"/>